<reference evidence="1 2" key="2">
    <citation type="journal article" date="2012" name="Proc. Natl. Acad. Sci. U.S.A.">
        <title>Antigenic diversity is generated by distinct evolutionary mechanisms in African trypanosome species.</title>
        <authorList>
            <person name="Jackson A.P."/>
            <person name="Berry A."/>
            <person name="Aslett M."/>
            <person name="Allison H.C."/>
            <person name="Burton P."/>
            <person name="Vavrova-Anderson J."/>
            <person name="Brown R."/>
            <person name="Browne H."/>
            <person name="Corton N."/>
            <person name="Hauser H."/>
            <person name="Gamble J."/>
            <person name="Gilderthorp R."/>
            <person name="Marcello L."/>
            <person name="McQuillan J."/>
            <person name="Otto T.D."/>
            <person name="Quail M.A."/>
            <person name="Sanders M.J."/>
            <person name="van Tonder A."/>
            <person name="Ginger M.L."/>
            <person name="Field M.C."/>
            <person name="Barry J.D."/>
            <person name="Hertz-Fowler C."/>
            <person name="Berriman M."/>
        </authorList>
    </citation>
    <scope>NUCLEOTIDE SEQUENCE [LARGE SCALE GENOMIC DNA]</scope>
    <source>
        <strain evidence="1 2">IL3000</strain>
    </source>
</reference>
<sequence length="155" mass="17453">MKKGVATPPSRLICHPHSSHETSRAIPHTLLNWQVLTAFSNSVPPRWSLLSGTPLWISTHSFWYSVFRVGFLRSNNRSLATTPSAMSFISFAAATARVCYSREYSRLFQTFPQPLIASVAWNSCWRGLRGWSERNCGSPSHFAELYGPKTNCSDE</sequence>
<evidence type="ECO:0000313" key="1">
    <source>
        <dbReference type="EMBL" id="CCD12226.1"/>
    </source>
</evidence>
<dbReference type="Proteomes" id="UP000000702">
    <property type="component" value="Unassembled WGS sequence"/>
</dbReference>
<proteinExistence type="predicted"/>
<name>F9W4X9_TRYCI</name>
<dbReference type="AlphaFoldDB" id="F9W4X9"/>
<dbReference type="VEuPathDB" id="TriTrypDB:TcIL3000_0_31270"/>
<evidence type="ECO:0000313" key="2">
    <source>
        <dbReference type="Proteomes" id="UP000000702"/>
    </source>
</evidence>
<protein>
    <submittedName>
        <fullName evidence="1">WGS project CAEQ00000000 data, annotated contig 1248</fullName>
    </submittedName>
</protein>
<gene>
    <name evidence="1" type="ORF">TCIL3000_0_31270</name>
</gene>
<organism evidence="1 2">
    <name type="scientific">Trypanosoma congolense (strain IL3000)</name>
    <dbReference type="NCBI Taxonomy" id="1068625"/>
    <lineage>
        <taxon>Eukaryota</taxon>
        <taxon>Discoba</taxon>
        <taxon>Euglenozoa</taxon>
        <taxon>Kinetoplastea</taxon>
        <taxon>Metakinetoplastina</taxon>
        <taxon>Trypanosomatida</taxon>
        <taxon>Trypanosomatidae</taxon>
        <taxon>Trypanosoma</taxon>
        <taxon>Nannomonas</taxon>
    </lineage>
</organism>
<comment type="caution">
    <text evidence="1">The sequence shown here is derived from an EMBL/GenBank/DDBJ whole genome shotgun (WGS) entry which is preliminary data.</text>
</comment>
<keyword evidence="2" id="KW-1185">Reference proteome</keyword>
<accession>F9W4X9</accession>
<dbReference type="EMBL" id="CAEQ01000628">
    <property type="protein sequence ID" value="CCD12226.1"/>
    <property type="molecule type" value="Genomic_DNA"/>
</dbReference>
<reference evidence="2" key="1">
    <citation type="submission" date="2011-07" db="EMBL/GenBank/DDBJ databases">
        <title>Divergent evolution of antigenic variation in African trypanosomes.</title>
        <authorList>
            <person name="Jackson A.P."/>
            <person name="Berry A."/>
            <person name="Allison H.C."/>
            <person name="Burton P."/>
            <person name="Anderson J."/>
            <person name="Aslett M."/>
            <person name="Brown R."/>
            <person name="Corton N."/>
            <person name="Harris D."/>
            <person name="Hauser H."/>
            <person name="Gamble J."/>
            <person name="Gilderthorp R."/>
            <person name="McQuillan J."/>
            <person name="Quail M.A."/>
            <person name="Sanders M."/>
            <person name="Van Tonder A."/>
            <person name="Ginger M.L."/>
            <person name="Donelson J.E."/>
            <person name="Field M.C."/>
            <person name="Barry J.D."/>
            <person name="Berriman M."/>
            <person name="Hertz-Fowler C."/>
        </authorList>
    </citation>
    <scope>NUCLEOTIDE SEQUENCE [LARGE SCALE GENOMIC DNA]</scope>
    <source>
        <strain evidence="2">IL3000</strain>
    </source>
</reference>